<dbReference type="Proteomes" id="UP000054653">
    <property type="component" value="Unassembled WGS sequence"/>
</dbReference>
<comment type="caution">
    <text evidence="2">The sequence shown here is derived from an EMBL/GenBank/DDBJ whole genome shotgun (WGS) entry which is preliminary data.</text>
</comment>
<organism evidence="2 3">
    <name type="scientific">Trichinella britovi</name>
    <name type="common">Parasitic roundworm</name>
    <dbReference type="NCBI Taxonomy" id="45882"/>
    <lineage>
        <taxon>Eukaryota</taxon>
        <taxon>Metazoa</taxon>
        <taxon>Ecdysozoa</taxon>
        <taxon>Nematoda</taxon>
        <taxon>Enoplea</taxon>
        <taxon>Dorylaimia</taxon>
        <taxon>Trichinellida</taxon>
        <taxon>Trichinellidae</taxon>
        <taxon>Trichinella</taxon>
    </lineage>
</organism>
<name>A0A0V1CPN2_TRIBR</name>
<dbReference type="EMBL" id="JYDI01000135">
    <property type="protein sequence ID" value="KRY51054.1"/>
    <property type="molecule type" value="Genomic_DNA"/>
</dbReference>
<evidence type="ECO:0000313" key="2">
    <source>
        <dbReference type="EMBL" id="KRY51054.1"/>
    </source>
</evidence>
<feature type="region of interest" description="Disordered" evidence="1">
    <location>
        <begin position="112"/>
        <end position="133"/>
    </location>
</feature>
<sequence>MEISFFKSPTKSVETTTCKWHPILLMLRRSNTFAHFAQLLKQFLPNYVFFSNGPSLYGKIWPFCKAIISSSFITEDASTSVFVSEELRHCEKVDTEFGIVFGSSMHGSRLQPHFSQQANEKHESPTTKNKNDMDEISQAVVKPYAISISCKQATVVP</sequence>
<evidence type="ECO:0000313" key="3">
    <source>
        <dbReference type="Proteomes" id="UP000054653"/>
    </source>
</evidence>
<keyword evidence="3" id="KW-1185">Reference proteome</keyword>
<gene>
    <name evidence="2" type="ORF">T03_7926</name>
</gene>
<accession>A0A0V1CPN2</accession>
<proteinExistence type="predicted"/>
<protein>
    <submittedName>
        <fullName evidence="2">Uncharacterized protein</fullName>
    </submittedName>
</protein>
<reference evidence="2 3" key="1">
    <citation type="submission" date="2015-01" db="EMBL/GenBank/DDBJ databases">
        <title>Evolution of Trichinella species and genotypes.</title>
        <authorList>
            <person name="Korhonen P.K."/>
            <person name="Edoardo P."/>
            <person name="Giuseppe L.R."/>
            <person name="Gasser R.B."/>
        </authorList>
    </citation>
    <scope>NUCLEOTIDE SEQUENCE [LARGE SCALE GENOMIC DNA]</scope>
    <source>
        <strain evidence="2">ISS120</strain>
    </source>
</reference>
<dbReference type="AlphaFoldDB" id="A0A0V1CPN2"/>
<evidence type="ECO:0000256" key="1">
    <source>
        <dbReference type="SAM" id="MobiDB-lite"/>
    </source>
</evidence>
<feature type="compositionally biased region" description="Basic and acidic residues" evidence="1">
    <location>
        <begin position="119"/>
        <end position="133"/>
    </location>
</feature>